<keyword evidence="5" id="KW-0158">Chromosome</keyword>
<dbReference type="InterPro" id="IPR006165">
    <property type="entry name" value="Ku70"/>
</dbReference>
<evidence type="ECO:0000256" key="16">
    <source>
        <dbReference type="SAM" id="Coils"/>
    </source>
</evidence>
<dbReference type="GO" id="GO:0003678">
    <property type="term" value="F:DNA helicase activity"/>
    <property type="evidence" value="ECO:0007669"/>
    <property type="project" value="UniProtKB-EC"/>
</dbReference>
<dbReference type="Pfam" id="PF02735">
    <property type="entry name" value="Ku"/>
    <property type="match status" value="1"/>
</dbReference>
<dbReference type="AlphaFoldDB" id="M3HPW5"/>
<evidence type="ECO:0000256" key="1">
    <source>
        <dbReference type="ARBA" id="ARBA00004123"/>
    </source>
</evidence>
<evidence type="ECO:0000256" key="4">
    <source>
        <dbReference type="ARBA" id="ARBA00012551"/>
    </source>
</evidence>
<dbReference type="HOGENOM" id="CLU_024202_0_0_1"/>
<dbReference type="GO" id="GO:0003690">
    <property type="term" value="F:double-stranded DNA binding"/>
    <property type="evidence" value="ECO:0007669"/>
    <property type="project" value="TreeGrafter"/>
</dbReference>
<dbReference type="GO" id="GO:0000781">
    <property type="term" value="C:chromosome, telomeric region"/>
    <property type="evidence" value="ECO:0007669"/>
    <property type="project" value="UniProtKB-SubCell"/>
</dbReference>
<keyword evidence="7" id="KW-0227">DNA damage</keyword>
<keyword evidence="12" id="KW-0238">DNA-binding</keyword>
<accession>M3HPW5</accession>
<proteinExistence type="inferred from homology"/>
<evidence type="ECO:0000256" key="10">
    <source>
        <dbReference type="ARBA" id="ARBA00022840"/>
    </source>
</evidence>
<dbReference type="PANTHER" id="PTHR12604">
    <property type="entry name" value="KU AUTOANTIGEN DNA HELICASE"/>
    <property type="match status" value="1"/>
</dbReference>
<keyword evidence="11" id="KW-0779">Telomere</keyword>
<dbReference type="EMBL" id="AOGT01000634">
    <property type="protein sequence ID" value="EMG49517.1"/>
    <property type="molecule type" value="Genomic_DNA"/>
</dbReference>
<dbReference type="GO" id="GO:0016787">
    <property type="term" value="F:hydrolase activity"/>
    <property type="evidence" value="ECO:0007669"/>
    <property type="project" value="UniProtKB-KW"/>
</dbReference>
<dbReference type="GO" id="GO:0006303">
    <property type="term" value="P:double-strand break repair via nonhomologous end joining"/>
    <property type="evidence" value="ECO:0007669"/>
    <property type="project" value="InterPro"/>
</dbReference>
<evidence type="ECO:0000256" key="6">
    <source>
        <dbReference type="ARBA" id="ARBA00022741"/>
    </source>
</evidence>
<gene>
    <name evidence="18" type="ORF">G210_5701</name>
</gene>
<evidence type="ECO:0000256" key="3">
    <source>
        <dbReference type="ARBA" id="ARBA00005240"/>
    </source>
</evidence>
<keyword evidence="14" id="KW-0234">DNA repair</keyword>
<dbReference type="CDD" id="cd00788">
    <property type="entry name" value="KU70"/>
    <property type="match status" value="1"/>
</dbReference>
<evidence type="ECO:0000256" key="2">
    <source>
        <dbReference type="ARBA" id="ARBA00004574"/>
    </source>
</evidence>
<evidence type="ECO:0000259" key="17">
    <source>
        <dbReference type="SMART" id="SM00559"/>
    </source>
</evidence>
<comment type="caution">
    <text evidence="18">The sequence shown here is derived from an EMBL/GenBank/DDBJ whole genome shotgun (WGS) entry which is preliminary data.</text>
</comment>
<feature type="coiled-coil region" evidence="16">
    <location>
        <begin position="520"/>
        <end position="547"/>
    </location>
</feature>
<dbReference type="Gene3D" id="3.40.50.410">
    <property type="entry name" value="von Willebrand factor, type A domain"/>
    <property type="match status" value="1"/>
</dbReference>
<dbReference type="Gene3D" id="2.40.290.10">
    <property type="match status" value="1"/>
</dbReference>
<keyword evidence="19" id="KW-1185">Reference proteome</keyword>
<dbReference type="GO" id="GO:0042162">
    <property type="term" value="F:telomeric DNA binding"/>
    <property type="evidence" value="ECO:0007669"/>
    <property type="project" value="InterPro"/>
</dbReference>
<dbReference type="SUPFAM" id="SSF100939">
    <property type="entry name" value="SPOC domain-like"/>
    <property type="match status" value="1"/>
</dbReference>
<name>M3HPW5_CANMX</name>
<keyword evidence="16" id="KW-0175">Coiled coil</keyword>
<dbReference type="InterPro" id="IPR036465">
    <property type="entry name" value="vWFA_dom_sf"/>
</dbReference>
<keyword evidence="13" id="KW-0233">DNA recombination</keyword>
<dbReference type="SMART" id="SM00559">
    <property type="entry name" value="Ku78"/>
    <property type="match status" value="1"/>
</dbReference>
<dbReference type="STRING" id="1245528.M3HPW5"/>
<keyword evidence="15" id="KW-0539">Nucleus</keyword>
<dbReference type="InterPro" id="IPR006164">
    <property type="entry name" value="DNA_bd_Ku70/Ku80"/>
</dbReference>
<dbReference type="GO" id="GO:0005524">
    <property type="term" value="F:ATP binding"/>
    <property type="evidence" value="ECO:0007669"/>
    <property type="project" value="UniProtKB-KW"/>
</dbReference>
<keyword evidence="9" id="KW-0347">Helicase</keyword>
<dbReference type="PANTHER" id="PTHR12604:SF2">
    <property type="entry name" value="X-RAY REPAIR CROSS-COMPLEMENTING PROTEIN 6"/>
    <property type="match status" value="1"/>
</dbReference>
<evidence type="ECO:0000256" key="14">
    <source>
        <dbReference type="ARBA" id="ARBA00023204"/>
    </source>
</evidence>
<dbReference type="PIRSF" id="PIRSF003033">
    <property type="entry name" value="Ku70"/>
    <property type="match status" value="1"/>
</dbReference>
<dbReference type="eggNOG" id="KOG2327">
    <property type="taxonomic scope" value="Eukaryota"/>
</dbReference>
<dbReference type="Gene3D" id="1.10.1600.10">
    <property type="match status" value="1"/>
</dbReference>
<dbReference type="GO" id="GO:0043564">
    <property type="term" value="C:Ku70:Ku80 complex"/>
    <property type="evidence" value="ECO:0007669"/>
    <property type="project" value="InterPro"/>
</dbReference>
<evidence type="ECO:0000256" key="15">
    <source>
        <dbReference type="ARBA" id="ARBA00023242"/>
    </source>
</evidence>
<dbReference type="OMA" id="VKGYTLY"/>
<organism evidence="18 19">
    <name type="scientific">Candida maltosa (strain Xu316)</name>
    <name type="common">Yeast</name>
    <dbReference type="NCBI Taxonomy" id="1245528"/>
    <lineage>
        <taxon>Eukaryota</taxon>
        <taxon>Fungi</taxon>
        <taxon>Dikarya</taxon>
        <taxon>Ascomycota</taxon>
        <taxon>Saccharomycotina</taxon>
        <taxon>Pichiomycetes</taxon>
        <taxon>Debaryomycetaceae</taxon>
        <taxon>Candida/Lodderomyces clade</taxon>
        <taxon>Candida</taxon>
    </lineage>
</organism>
<dbReference type="GO" id="GO:0000723">
    <property type="term" value="P:telomere maintenance"/>
    <property type="evidence" value="ECO:0007669"/>
    <property type="project" value="InterPro"/>
</dbReference>
<evidence type="ECO:0000256" key="9">
    <source>
        <dbReference type="ARBA" id="ARBA00022806"/>
    </source>
</evidence>
<dbReference type="InterPro" id="IPR016194">
    <property type="entry name" value="SPOC-like_C_dom_sf"/>
</dbReference>
<dbReference type="GO" id="GO:0006310">
    <property type="term" value="P:DNA recombination"/>
    <property type="evidence" value="ECO:0007669"/>
    <property type="project" value="UniProtKB-KW"/>
</dbReference>
<evidence type="ECO:0000256" key="13">
    <source>
        <dbReference type="ARBA" id="ARBA00023172"/>
    </source>
</evidence>
<protein>
    <recommendedName>
        <fullName evidence="4">DNA helicase</fullName>
        <ecNumber evidence="4">3.6.4.12</ecNumber>
    </recommendedName>
</protein>
<dbReference type="EC" id="3.6.4.12" evidence="4"/>
<evidence type="ECO:0000256" key="11">
    <source>
        <dbReference type="ARBA" id="ARBA00022895"/>
    </source>
</evidence>
<evidence type="ECO:0000313" key="18">
    <source>
        <dbReference type="EMBL" id="EMG49517.1"/>
    </source>
</evidence>
<keyword evidence="8" id="KW-0378">Hydrolase</keyword>
<evidence type="ECO:0000256" key="12">
    <source>
        <dbReference type="ARBA" id="ARBA00023125"/>
    </source>
</evidence>
<evidence type="ECO:0000313" key="19">
    <source>
        <dbReference type="Proteomes" id="UP000011777"/>
    </source>
</evidence>
<dbReference type="OrthoDB" id="3249161at2759"/>
<evidence type="ECO:0000256" key="7">
    <source>
        <dbReference type="ARBA" id="ARBA00022763"/>
    </source>
</evidence>
<keyword evidence="6" id="KW-0547">Nucleotide-binding</keyword>
<dbReference type="InterPro" id="IPR047087">
    <property type="entry name" value="KU70_core_dom"/>
</dbReference>
<comment type="subcellular location">
    <subcellularLocation>
        <location evidence="2">Chromosome</location>
        <location evidence="2">Telomere</location>
    </subcellularLocation>
    <subcellularLocation>
        <location evidence="1">Nucleus</location>
    </subcellularLocation>
</comment>
<evidence type="ECO:0000256" key="5">
    <source>
        <dbReference type="ARBA" id="ARBA00022454"/>
    </source>
</evidence>
<evidence type="ECO:0000256" key="8">
    <source>
        <dbReference type="ARBA" id="ARBA00022801"/>
    </source>
</evidence>
<comment type="similarity">
    <text evidence="3">Belongs to the ku70 family.</text>
</comment>
<dbReference type="GO" id="GO:0003684">
    <property type="term" value="F:damaged DNA binding"/>
    <property type="evidence" value="ECO:0007669"/>
    <property type="project" value="InterPro"/>
</dbReference>
<sequence length="619" mass="71908">MKKLNDIITNVDNVPLTDIFKYTPMENETEITMVLNKMIDEFTNKKEFNKRRMVWVTTNDKPYTQESTKEAIWRIVDDFYYYGFFIEPFFLATKDRDFDFESFKEVFMNTNYLKKSQERALQQREEEEELIRPVGFSKDSVVFKKSIVGSQIRQSIFRIKEVRRMQFACNLILSDNGDVGGGLGCSVKAYTLYSHEKIKKNDLLLYTREETLKKVFSTADLTQNGKKIELSKDHKKSYIDKKEEAGIRKGYPIGGSDDDVVILNKEQLEFLTNYSFDHRLQEPTNDTTDPTTDDDNNELPILFSEAPYLKLIGFRDLSKFNPIYSCGAPTFLTADLDNGLGTSALKGGFSNSLATFGSLYRSCIKLQQYAIVIGCTRSNSRPFLYAMYPTQTTNSSKLIEGEEFPQGFLLIKMPWLEDVRSLPGEYIRHTKEGASSSSQTDPELVNHFKEILPKFELENYDPKEFPNPSLNFFYKVVKHEILQMDFGPSERTLSKNDETMKRLADLKMFVNSDDSVIDTLRKINLRMNEIERTMEKKRSSVDVSEKEKEKIIKKSKPVKEITEKEMLTAWKYETMIQFSMDQLRGFRKKYPQIQSASKKADLIENITKFLDSRVRKKPT</sequence>
<feature type="domain" description="Ku" evidence="17">
    <location>
        <begin position="237"/>
        <end position="430"/>
    </location>
</feature>
<keyword evidence="10" id="KW-0067">ATP-binding</keyword>
<reference evidence="18 19" key="1">
    <citation type="submission" date="2013-02" db="EMBL/GenBank/DDBJ databases">
        <title>Genome sequence of Candida maltosa Xu316, a potential industrial strain for xylitol and ethanol production.</title>
        <authorList>
            <person name="Yu J."/>
            <person name="Wang Q."/>
            <person name="Geng X."/>
            <person name="Bao W."/>
            <person name="He P."/>
            <person name="Cai J."/>
        </authorList>
    </citation>
    <scope>NUCLEOTIDE SEQUENCE [LARGE SCALE GENOMIC DNA]</scope>
    <source>
        <strain evidence="19">Xu316</strain>
    </source>
</reference>
<dbReference type="SUPFAM" id="SSF53300">
    <property type="entry name" value="vWA-like"/>
    <property type="match status" value="1"/>
</dbReference>
<dbReference type="Proteomes" id="UP000011777">
    <property type="component" value="Unassembled WGS sequence"/>
</dbReference>